<dbReference type="EMBL" id="CP113836">
    <property type="protein sequence ID" value="WAL64535.1"/>
    <property type="molecule type" value="Genomic_DNA"/>
</dbReference>
<dbReference type="PANTHER" id="PTHR32438:SF5">
    <property type="entry name" value="4-ALPHA-GLUCANOTRANSFERASE DPE1, CHLOROPLASTIC_AMYLOPLASTIC"/>
    <property type="match status" value="1"/>
</dbReference>
<evidence type="ECO:0000313" key="12">
    <source>
        <dbReference type="Proteomes" id="UP001163203"/>
    </source>
</evidence>
<evidence type="ECO:0000256" key="10">
    <source>
        <dbReference type="RuleBase" id="RU361207"/>
    </source>
</evidence>
<gene>
    <name evidence="11" type="primary">malQ</name>
    <name evidence="11" type="ORF">ORV05_26730</name>
</gene>
<comment type="similarity">
    <text evidence="2 10">Belongs to the disproportionating enzyme family.</text>
</comment>
<evidence type="ECO:0000256" key="7">
    <source>
        <dbReference type="ARBA" id="ARBA00023277"/>
    </source>
</evidence>
<reference evidence="11" key="1">
    <citation type="submission" date="2022-11" db="EMBL/GenBank/DDBJ databases">
        <authorList>
            <person name="Mo P."/>
        </authorList>
    </citation>
    <scope>NUCLEOTIDE SEQUENCE</scope>
    <source>
        <strain evidence="11">HUAS 11-8</strain>
    </source>
</reference>
<evidence type="ECO:0000256" key="4">
    <source>
        <dbReference type="ARBA" id="ARBA00020295"/>
    </source>
</evidence>
<protein>
    <recommendedName>
        <fullName evidence="4 10">4-alpha-glucanotransferase</fullName>
        <ecNumber evidence="3 10">2.4.1.25</ecNumber>
    </recommendedName>
    <alternativeName>
        <fullName evidence="8 10">Amylomaltase</fullName>
    </alternativeName>
    <alternativeName>
        <fullName evidence="9 10">Disproportionating enzyme</fullName>
    </alternativeName>
</protein>
<dbReference type="SUPFAM" id="SSF51445">
    <property type="entry name" value="(Trans)glycosidases"/>
    <property type="match status" value="1"/>
</dbReference>
<keyword evidence="12" id="KW-1185">Reference proteome</keyword>
<evidence type="ECO:0000256" key="8">
    <source>
        <dbReference type="ARBA" id="ARBA00031423"/>
    </source>
</evidence>
<organism evidence="11 12">
    <name type="scientific">Amycolatopsis cynarae</name>
    <dbReference type="NCBI Taxonomy" id="2995223"/>
    <lineage>
        <taxon>Bacteria</taxon>
        <taxon>Bacillati</taxon>
        <taxon>Actinomycetota</taxon>
        <taxon>Actinomycetes</taxon>
        <taxon>Pseudonocardiales</taxon>
        <taxon>Pseudonocardiaceae</taxon>
        <taxon>Amycolatopsis</taxon>
    </lineage>
</organism>
<sequence>MTPDPAPVTAPAEPDLAALADAYGVATRYENAERREVVVDRGVVIAILAQFGVDATTPESLQRELEAVRKRRAETALPPTLVLREGTGGDAGGPAVIHLENGTRRETDRLIPADLPLGWHRVVTERQAVTLAVVPPRLPEVPPAWGWMLQLYSLRSEGSWGAGDYGDLAVLARRSATELGAGVVLVNPVQAISPTHPLERSPYSPSSRRFANPFYLRVTETGAFERADEQTRRKVLDLRPEPTEPTEEIDYDAVWSAKLAALELLWQAEAAHQPALEPDLADFAAFCALAERHGPDWRDWPEGLRDPHGPEVAGAREELAGRIAFHGWLQRLCREQLDKARAAARDAGMPVGIVHDLPVGVHPGGADTWALGDLFASRVTVGAPPDAFSQQGQDWNLPPWRPDRLAELGYEPFRDVLRGVLLHADGIRIDHVAGLWRLWWIPPGEPPWRGTYVRYDADAMLGVLLLEAHRAGAVVVGEDLGTVEPEVTDTLHERGILSSAVLWFQRDYDRDGHPFLRPGEWDTEAMASITTHDLPTVAGWLAAEHVRVRAELGLLDGPPEKEYAAAARERDELLDFLAQQGISGEDVGEGLHRLLASAASRLLLTTPADILGERRQPNLPGTIDEYPNWRIPLPVPLEEFFADPRIARVIPTLRAARPLPDR</sequence>
<dbReference type="PANTHER" id="PTHR32438">
    <property type="entry name" value="4-ALPHA-GLUCANOTRANSFERASE DPE1, CHLOROPLASTIC/AMYLOPLASTIC"/>
    <property type="match status" value="1"/>
</dbReference>
<dbReference type="GO" id="GO:0004134">
    <property type="term" value="F:4-alpha-glucanotransferase activity"/>
    <property type="evidence" value="ECO:0007669"/>
    <property type="project" value="UniProtKB-EC"/>
</dbReference>
<evidence type="ECO:0000256" key="5">
    <source>
        <dbReference type="ARBA" id="ARBA00022676"/>
    </source>
</evidence>
<name>A0ABY7AXV2_9PSEU</name>
<evidence type="ECO:0000256" key="1">
    <source>
        <dbReference type="ARBA" id="ARBA00000439"/>
    </source>
</evidence>
<keyword evidence="6 10" id="KW-0808">Transferase</keyword>
<dbReference type="Pfam" id="PF02446">
    <property type="entry name" value="Glyco_hydro_77"/>
    <property type="match status" value="1"/>
</dbReference>
<keyword evidence="7 10" id="KW-0119">Carbohydrate metabolism</keyword>
<dbReference type="EC" id="2.4.1.25" evidence="3 10"/>
<comment type="catalytic activity">
    <reaction evidence="1 10">
        <text>Transfers a segment of a (1-&gt;4)-alpha-D-glucan to a new position in an acceptor, which may be glucose or a (1-&gt;4)-alpha-D-glucan.</text>
        <dbReference type="EC" id="2.4.1.25"/>
    </reaction>
</comment>
<evidence type="ECO:0000256" key="3">
    <source>
        <dbReference type="ARBA" id="ARBA00012560"/>
    </source>
</evidence>
<evidence type="ECO:0000313" key="11">
    <source>
        <dbReference type="EMBL" id="WAL64535.1"/>
    </source>
</evidence>
<dbReference type="Gene3D" id="3.20.20.80">
    <property type="entry name" value="Glycosidases"/>
    <property type="match status" value="1"/>
</dbReference>
<dbReference type="RefSeq" id="WP_268754755.1">
    <property type="nucleotide sequence ID" value="NZ_CP113836.1"/>
</dbReference>
<keyword evidence="5 10" id="KW-0328">Glycosyltransferase</keyword>
<dbReference type="Proteomes" id="UP001163203">
    <property type="component" value="Chromosome"/>
</dbReference>
<dbReference type="InterPro" id="IPR003385">
    <property type="entry name" value="Glyco_hydro_77"/>
</dbReference>
<evidence type="ECO:0000256" key="2">
    <source>
        <dbReference type="ARBA" id="ARBA00005684"/>
    </source>
</evidence>
<evidence type="ECO:0000256" key="9">
    <source>
        <dbReference type="ARBA" id="ARBA00031501"/>
    </source>
</evidence>
<accession>A0ABY7AXV2</accession>
<evidence type="ECO:0000256" key="6">
    <source>
        <dbReference type="ARBA" id="ARBA00022679"/>
    </source>
</evidence>
<proteinExistence type="inferred from homology"/>
<dbReference type="NCBIfam" id="TIGR00217">
    <property type="entry name" value="malQ"/>
    <property type="match status" value="1"/>
</dbReference>
<dbReference type="InterPro" id="IPR017853">
    <property type="entry name" value="GH"/>
</dbReference>